<dbReference type="InterPro" id="IPR015943">
    <property type="entry name" value="WD40/YVTN_repeat-like_dom_sf"/>
</dbReference>
<accession>A0A3M7L3E2</accession>
<comment type="caution">
    <text evidence="1">The sequence shown here is derived from an EMBL/GenBank/DDBJ whole genome shotgun (WGS) entry which is preliminary data.</text>
</comment>
<dbReference type="AlphaFoldDB" id="A0A3M7L3E2"/>
<proteinExistence type="predicted"/>
<dbReference type="Proteomes" id="UP000279271">
    <property type="component" value="Unassembled WGS sequence"/>
</dbReference>
<organism evidence="1 2">
    <name type="scientific">Auxenochlorella protothecoides</name>
    <name type="common">Green microalga</name>
    <name type="synonym">Chlorella protothecoides</name>
    <dbReference type="NCBI Taxonomy" id="3075"/>
    <lineage>
        <taxon>Eukaryota</taxon>
        <taxon>Viridiplantae</taxon>
        <taxon>Chlorophyta</taxon>
        <taxon>core chlorophytes</taxon>
        <taxon>Trebouxiophyceae</taxon>
        <taxon>Chlorellales</taxon>
        <taxon>Chlorellaceae</taxon>
        <taxon>Auxenochlorella</taxon>
    </lineage>
</organism>
<dbReference type="SUPFAM" id="SSF50978">
    <property type="entry name" value="WD40 repeat-like"/>
    <property type="match status" value="1"/>
</dbReference>
<protein>
    <submittedName>
        <fullName evidence="1">Uncharacterized protein</fullName>
    </submittedName>
</protein>
<gene>
    <name evidence="1" type="ORF">APUTEX25_002818</name>
</gene>
<evidence type="ECO:0000313" key="2">
    <source>
        <dbReference type="Proteomes" id="UP000279271"/>
    </source>
</evidence>
<dbReference type="EMBL" id="QOKY01000135">
    <property type="protein sequence ID" value="RMZ56729.1"/>
    <property type="molecule type" value="Genomic_DNA"/>
</dbReference>
<reference evidence="2" key="1">
    <citation type="journal article" date="2018" name="Algal Res.">
        <title>Characterization of plant carbon substrate utilization by Auxenochlorella protothecoides.</title>
        <authorList>
            <person name="Vogler B.W."/>
            <person name="Starkenburg S.R."/>
            <person name="Sudasinghe N."/>
            <person name="Schambach J.Y."/>
            <person name="Rollin J.A."/>
            <person name="Pattathil S."/>
            <person name="Barry A.N."/>
        </authorList>
    </citation>
    <scope>NUCLEOTIDE SEQUENCE [LARGE SCALE GENOMIC DNA]</scope>
    <source>
        <strain evidence="2">UTEX 25</strain>
    </source>
</reference>
<evidence type="ECO:0000313" key="1">
    <source>
        <dbReference type="EMBL" id="RMZ56729.1"/>
    </source>
</evidence>
<dbReference type="InterPro" id="IPR036322">
    <property type="entry name" value="WD40_repeat_dom_sf"/>
</dbReference>
<name>A0A3M7L3E2_AUXPR</name>
<dbReference type="Gene3D" id="2.130.10.10">
    <property type="entry name" value="YVTN repeat-like/Quinoprotein amine dehydrogenase"/>
    <property type="match status" value="1"/>
</dbReference>
<sequence length="395" mass="40061">MPELDGAQAAVMVRFLQSMEPLVQSALDANLACDICAEELDEELPGLPEASGLGSGRHPPSILASLRSGLRGAVLHLEWHPSFPGHLLAVHAGAEPGSEPGEAATLAAWDTVAPLHPRWTAALPARVTAASRCPLDPRPLALACEYGEVGVWAADPRASPGCAPALLVGPACQAAPCTCMAWLPGVAAGRGQLVAAGAEPACSLFATGALDGSVAALPQPGTMLVGCLEGSLALVSPGHTEVGGEAATVTELPPAAQAAQATLAAHASPLGAIVAMTLHPELPGLILIVGGLGWGLCQPSSLEDLPPFFLSPSAPCRPHLRPLEPDQASLMSSMFTPLLIQRCCASGGQTASWRCGTFSGGQSCPVQTLQVTDTAVTSLEFDPAQQGQVGAEEAG</sequence>